<dbReference type="PANTHER" id="PTHR12526">
    <property type="entry name" value="GLYCOSYLTRANSFERASE"/>
    <property type="match status" value="1"/>
</dbReference>
<dbReference type="KEGG" id="sth:STH2707"/>
<reference evidence="3 4" key="1">
    <citation type="journal article" date="2004" name="Nucleic Acids Res.">
        <title>Genome sequence of Symbiobacterium thermophilum, an uncultivable bacterium that depends on microbial commensalism.</title>
        <authorList>
            <person name="Ueda K."/>
            <person name="Yamashita A."/>
            <person name="Ishikawa J."/>
            <person name="Shimada M."/>
            <person name="Watsuji T."/>
            <person name="Morimura K."/>
            <person name="Ikeda H."/>
            <person name="Hattori M."/>
            <person name="Beppu T."/>
        </authorList>
    </citation>
    <scope>NUCLEOTIDE SEQUENCE [LARGE SCALE GENOMIC DNA]</scope>
    <source>
        <strain evidence="4">T / IAM 14863</strain>
    </source>
</reference>
<protein>
    <submittedName>
        <fullName evidence="3">Putative glycosyl transferase</fullName>
    </submittedName>
</protein>
<dbReference type="CDD" id="cd03801">
    <property type="entry name" value="GT4_PimA-like"/>
    <property type="match status" value="1"/>
</dbReference>
<dbReference type="eggNOG" id="COG0438">
    <property type="taxonomic scope" value="Bacteria"/>
</dbReference>
<dbReference type="PANTHER" id="PTHR12526:SF630">
    <property type="entry name" value="GLYCOSYLTRANSFERASE"/>
    <property type="match status" value="1"/>
</dbReference>
<evidence type="ECO:0000259" key="2">
    <source>
        <dbReference type="Pfam" id="PF13439"/>
    </source>
</evidence>
<dbReference type="Proteomes" id="UP000000417">
    <property type="component" value="Chromosome"/>
</dbReference>
<gene>
    <name evidence="3" type="ordered locus">STH2707</name>
</gene>
<dbReference type="AlphaFoldDB" id="Q67KV4"/>
<dbReference type="SUPFAM" id="SSF53756">
    <property type="entry name" value="UDP-Glycosyltransferase/glycogen phosphorylase"/>
    <property type="match status" value="1"/>
</dbReference>
<dbReference type="GO" id="GO:0016757">
    <property type="term" value="F:glycosyltransferase activity"/>
    <property type="evidence" value="ECO:0007669"/>
    <property type="project" value="InterPro"/>
</dbReference>
<sequence length="359" mass="40540">MEVLYCDLISQIAKAEVVIACPRPWVARFKSELGAKARVIELRDYNPASGLSWGRLRAVAQAIEDIKPDIVHTNEARMRVAVQLVRRLPPFRSGTFKHIHMQHIREVWRKSYLPERILTGSGPDLWIAVSHSVREFLINCRRVKPTSILFVPNYLALVHQYSPIESHDPGLRDSLGVSHDEVLIVAAGRLERQKGFDILIQAAHQLTSRCNAFRIVIAGEGSERERLQGLIEEYGLVERVRLLGWRNDLQELYSVADVFVLSSRWEGMPLTLIEALMSGPALVATKVDGVVDVMAGNHEVCGLIVPPDDPKALSDALFTVVADSKCRHELRKRVRQRATEMRHESNALPRLLDQAYQMS</sequence>
<feature type="domain" description="Glycosyltransferase subfamily 4-like N-terminal" evidence="2">
    <location>
        <begin position="2"/>
        <end position="153"/>
    </location>
</feature>
<keyword evidence="3" id="KW-0808">Transferase</keyword>
<dbReference type="STRING" id="292459.STH2707"/>
<feature type="domain" description="Glycosyl transferase family 1" evidence="1">
    <location>
        <begin position="172"/>
        <end position="337"/>
    </location>
</feature>
<keyword evidence="4" id="KW-1185">Reference proteome</keyword>
<proteinExistence type="predicted"/>
<dbReference type="Gene3D" id="3.40.50.2000">
    <property type="entry name" value="Glycogen Phosphorylase B"/>
    <property type="match status" value="2"/>
</dbReference>
<organism evidence="3 4">
    <name type="scientific">Symbiobacterium thermophilum (strain DSM 24528 / JCM 14929 / IAM 14863 / T)</name>
    <dbReference type="NCBI Taxonomy" id="292459"/>
    <lineage>
        <taxon>Bacteria</taxon>
        <taxon>Bacillati</taxon>
        <taxon>Bacillota</taxon>
        <taxon>Clostridia</taxon>
        <taxon>Eubacteriales</taxon>
        <taxon>Symbiobacteriaceae</taxon>
        <taxon>Symbiobacterium</taxon>
    </lineage>
</organism>
<dbReference type="HOGENOM" id="CLU_009583_0_1_9"/>
<name>Q67KV4_SYMTH</name>
<dbReference type="Pfam" id="PF13439">
    <property type="entry name" value="Glyco_transf_4"/>
    <property type="match status" value="1"/>
</dbReference>
<accession>Q67KV4</accession>
<evidence type="ECO:0000259" key="1">
    <source>
        <dbReference type="Pfam" id="PF00534"/>
    </source>
</evidence>
<dbReference type="EMBL" id="AP006840">
    <property type="protein sequence ID" value="BAD41692.1"/>
    <property type="molecule type" value="Genomic_DNA"/>
</dbReference>
<dbReference type="InterPro" id="IPR001296">
    <property type="entry name" value="Glyco_trans_1"/>
</dbReference>
<evidence type="ECO:0000313" key="4">
    <source>
        <dbReference type="Proteomes" id="UP000000417"/>
    </source>
</evidence>
<dbReference type="InterPro" id="IPR028098">
    <property type="entry name" value="Glyco_trans_4-like_N"/>
</dbReference>
<dbReference type="Pfam" id="PF00534">
    <property type="entry name" value="Glycos_transf_1"/>
    <property type="match status" value="1"/>
</dbReference>
<evidence type="ECO:0000313" key="3">
    <source>
        <dbReference type="EMBL" id="BAD41692.1"/>
    </source>
</evidence>